<dbReference type="PANTHER" id="PTHR21666">
    <property type="entry name" value="PEPTIDASE-RELATED"/>
    <property type="match status" value="1"/>
</dbReference>
<dbReference type="AlphaFoldDB" id="A0A1I6DS14"/>
<organism evidence="3 4">
    <name type="scientific">Desulfoscipio geothermicus DSM 3669</name>
    <dbReference type="NCBI Taxonomy" id="1121426"/>
    <lineage>
        <taxon>Bacteria</taxon>
        <taxon>Bacillati</taxon>
        <taxon>Bacillota</taxon>
        <taxon>Clostridia</taxon>
        <taxon>Eubacteriales</taxon>
        <taxon>Desulfallaceae</taxon>
        <taxon>Desulfoscipio</taxon>
    </lineage>
</organism>
<accession>A0A1I6DS14</accession>
<dbReference type="Pfam" id="PF01551">
    <property type="entry name" value="Peptidase_M23"/>
    <property type="match status" value="1"/>
</dbReference>
<keyword evidence="4" id="KW-1185">Reference proteome</keyword>
<dbReference type="GO" id="GO:0004222">
    <property type="term" value="F:metalloendopeptidase activity"/>
    <property type="evidence" value="ECO:0007669"/>
    <property type="project" value="TreeGrafter"/>
</dbReference>
<keyword evidence="1" id="KW-0812">Transmembrane</keyword>
<dbReference type="InterPro" id="IPR050570">
    <property type="entry name" value="Cell_wall_metabolism_enzyme"/>
</dbReference>
<protein>
    <submittedName>
        <fullName evidence="3">Peptidase family M23</fullName>
    </submittedName>
</protein>
<feature type="transmembrane region" description="Helical" evidence="1">
    <location>
        <begin position="45"/>
        <end position="62"/>
    </location>
</feature>
<dbReference type="RefSeq" id="WP_165608273.1">
    <property type="nucleotide sequence ID" value="NZ_FOYM01000016.1"/>
</dbReference>
<reference evidence="4" key="1">
    <citation type="submission" date="2016-10" db="EMBL/GenBank/DDBJ databases">
        <authorList>
            <person name="Varghese N."/>
            <person name="Submissions S."/>
        </authorList>
    </citation>
    <scope>NUCLEOTIDE SEQUENCE [LARGE SCALE GENOMIC DNA]</scope>
    <source>
        <strain evidence="4">DSM 3669</strain>
    </source>
</reference>
<feature type="domain" description="M23ase beta-sheet core" evidence="2">
    <location>
        <begin position="157"/>
        <end position="250"/>
    </location>
</feature>
<dbReference type="Proteomes" id="UP000199584">
    <property type="component" value="Unassembled WGS sequence"/>
</dbReference>
<dbReference type="EMBL" id="FOYM01000016">
    <property type="protein sequence ID" value="SFR08239.1"/>
    <property type="molecule type" value="Genomic_DNA"/>
</dbReference>
<dbReference type="CDD" id="cd12797">
    <property type="entry name" value="M23_peptidase"/>
    <property type="match status" value="1"/>
</dbReference>
<evidence type="ECO:0000256" key="1">
    <source>
        <dbReference type="SAM" id="Phobius"/>
    </source>
</evidence>
<evidence type="ECO:0000259" key="2">
    <source>
        <dbReference type="Pfam" id="PF01551"/>
    </source>
</evidence>
<evidence type="ECO:0000313" key="3">
    <source>
        <dbReference type="EMBL" id="SFR08239.1"/>
    </source>
</evidence>
<keyword evidence="1" id="KW-1133">Transmembrane helix</keyword>
<dbReference type="SUPFAM" id="SSF51261">
    <property type="entry name" value="Duplicated hybrid motif"/>
    <property type="match status" value="1"/>
</dbReference>
<dbReference type="InterPro" id="IPR016047">
    <property type="entry name" value="M23ase_b-sheet_dom"/>
</dbReference>
<proteinExistence type="predicted"/>
<dbReference type="InterPro" id="IPR011055">
    <property type="entry name" value="Dup_hybrid_motif"/>
</dbReference>
<sequence length="259" mass="28265">MKWGRLPRGEKRNKYGADEWASYYESVTGRRPGYSPARRKSRRSGVFRITAVLVILTVLMVARQYPHPVGDQVRDNLRHMLTAEWDFGPLINKSVLLAAQLVNWDNPVMPPSPGVDGDTKPVAGSDLTKAELYVPVSGKVVEEFGWVQSSVDGMERYHAGIDISAPPGASVAAAMDGQVERISRDKELGQYILINHGEGTYTLYGGVDDVAVVEGQTVRAGQEIAVVGEGEVPGGGLHFELRENGKLVDPLTRLQVKGN</sequence>
<dbReference type="STRING" id="39060.SAMN05660706_11637"/>
<dbReference type="PANTHER" id="PTHR21666:SF270">
    <property type="entry name" value="MUREIN HYDROLASE ACTIVATOR ENVC"/>
    <property type="match status" value="1"/>
</dbReference>
<evidence type="ECO:0000313" key="4">
    <source>
        <dbReference type="Proteomes" id="UP000199584"/>
    </source>
</evidence>
<gene>
    <name evidence="3" type="ORF">SAMN05660706_11637</name>
</gene>
<keyword evidence="1" id="KW-0472">Membrane</keyword>
<name>A0A1I6DS14_9FIRM</name>
<dbReference type="Gene3D" id="2.70.70.10">
    <property type="entry name" value="Glucose Permease (Domain IIA)"/>
    <property type="match status" value="1"/>
</dbReference>